<protein>
    <submittedName>
        <fullName evidence="1">Uncharacterized protein</fullName>
    </submittedName>
</protein>
<keyword evidence="2" id="KW-1185">Reference proteome</keyword>
<comment type="caution">
    <text evidence="1">The sequence shown here is derived from an EMBL/GenBank/DDBJ whole genome shotgun (WGS) entry which is preliminary data.</text>
</comment>
<organism evidence="1 2">
    <name type="scientific">Euphydryas editha</name>
    <name type="common">Edith's checkerspot</name>
    <dbReference type="NCBI Taxonomy" id="104508"/>
    <lineage>
        <taxon>Eukaryota</taxon>
        <taxon>Metazoa</taxon>
        <taxon>Ecdysozoa</taxon>
        <taxon>Arthropoda</taxon>
        <taxon>Hexapoda</taxon>
        <taxon>Insecta</taxon>
        <taxon>Pterygota</taxon>
        <taxon>Neoptera</taxon>
        <taxon>Endopterygota</taxon>
        <taxon>Lepidoptera</taxon>
        <taxon>Glossata</taxon>
        <taxon>Ditrysia</taxon>
        <taxon>Papilionoidea</taxon>
        <taxon>Nymphalidae</taxon>
        <taxon>Nymphalinae</taxon>
        <taxon>Euphydryas</taxon>
    </lineage>
</organism>
<dbReference type="Pfam" id="PF15054">
    <property type="entry name" value="DUF4535"/>
    <property type="match status" value="1"/>
</dbReference>
<dbReference type="EMBL" id="CAKOGL010000027">
    <property type="protein sequence ID" value="CAH2104485.1"/>
    <property type="molecule type" value="Genomic_DNA"/>
</dbReference>
<reference evidence="1" key="1">
    <citation type="submission" date="2022-03" db="EMBL/GenBank/DDBJ databases">
        <authorList>
            <person name="Tunstrom K."/>
        </authorList>
    </citation>
    <scope>NUCLEOTIDE SEQUENCE</scope>
</reference>
<dbReference type="InterPro" id="IPR027854">
    <property type="entry name" value="STMP1"/>
</dbReference>
<accession>A0AAU9UY78</accession>
<evidence type="ECO:0000313" key="2">
    <source>
        <dbReference type="Proteomes" id="UP001153954"/>
    </source>
</evidence>
<dbReference type="Proteomes" id="UP001153954">
    <property type="component" value="Unassembled WGS sequence"/>
</dbReference>
<evidence type="ECO:0000313" key="1">
    <source>
        <dbReference type="EMBL" id="CAH2104485.1"/>
    </source>
</evidence>
<dbReference type="AlphaFoldDB" id="A0AAU9UY78"/>
<name>A0AAU9UY78_EUPED</name>
<sequence length="83" mass="9498">MRKMLKGLLIFGTGVYTGVYIAQNYQDALEYVCKKTAQECDRALDKKKWLIDKVEDPKVLLEKAQAYIKAKLDEINDGKKGKD</sequence>
<gene>
    <name evidence="1" type="ORF">EEDITHA_LOCUS18853</name>
</gene>
<proteinExistence type="predicted"/>